<evidence type="ECO:0000256" key="1">
    <source>
        <dbReference type="ARBA" id="ARBA00022679"/>
    </source>
</evidence>
<evidence type="ECO:0000259" key="5">
    <source>
        <dbReference type="PROSITE" id="PS51186"/>
    </source>
</evidence>
<name>A0A6A9V243_9ACTN</name>
<comment type="caution">
    <text evidence="6">The sequence shown here is derived from an EMBL/GenBank/DDBJ whole genome shotgun (WGS) entry which is preliminary data.</text>
</comment>
<feature type="domain" description="N-acetyltransferase" evidence="5">
    <location>
        <begin position="1"/>
        <end position="158"/>
    </location>
</feature>
<dbReference type="PANTHER" id="PTHR43072">
    <property type="entry name" value="N-ACETYLTRANSFERASE"/>
    <property type="match status" value="1"/>
</dbReference>
<keyword evidence="2" id="KW-0012">Acyltransferase</keyword>
<accession>A0A6A9V243</accession>
<sequence>MTVRSAGGSDVEAITAIYNDAVEHSTASWDLEPVTPASRAAWLAEKQDGGWPVLVAEVDGEVVGWSSMGPFRPKDGYRHTVEHSVYVADGQRGRGVGRALLEPLIEECRRRGVHAMVGGLDASNAGSLAFHRRLGFVEVGRLPQVGRKFDRWLDLVFTVLLLDGDTETEPTG</sequence>
<dbReference type="GO" id="GO:0016747">
    <property type="term" value="F:acyltransferase activity, transferring groups other than amino-acyl groups"/>
    <property type="evidence" value="ECO:0007669"/>
    <property type="project" value="InterPro"/>
</dbReference>
<dbReference type="Gene3D" id="3.40.630.30">
    <property type="match status" value="1"/>
</dbReference>
<dbReference type="AlphaFoldDB" id="A0A6A9V243"/>
<comment type="catalytic activity">
    <reaction evidence="4">
        <text>L-methionine sulfone + acetyl-CoA = N-acetyl-L-methionine sulfone + CoA + H(+)</text>
        <dbReference type="Rhea" id="RHEA:47656"/>
        <dbReference type="ChEBI" id="CHEBI:15378"/>
        <dbReference type="ChEBI" id="CHEBI:57287"/>
        <dbReference type="ChEBI" id="CHEBI:57288"/>
        <dbReference type="ChEBI" id="CHEBI:87824"/>
        <dbReference type="ChEBI" id="CHEBI:87825"/>
    </reaction>
</comment>
<keyword evidence="1 6" id="KW-0808">Transferase</keyword>
<evidence type="ECO:0000256" key="4">
    <source>
        <dbReference type="ARBA" id="ARBA00051334"/>
    </source>
</evidence>
<dbReference type="PROSITE" id="PS51186">
    <property type="entry name" value="GNAT"/>
    <property type="match status" value="1"/>
</dbReference>
<proteinExistence type="predicted"/>
<dbReference type="PANTHER" id="PTHR43072:SF23">
    <property type="entry name" value="UPF0039 PROTEIN C11D3.02C"/>
    <property type="match status" value="1"/>
</dbReference>
<evidence type="ECO:0000313" key="6">
    <source>
        <dbReference type="EMBL" id="MVA77629.1"/>
    </source>
</evidence>
<dbReference type="Proteomes" id="UP000435304">
    <property type="component" value="Unassembled WGS sequence"/>
</dbReference>
<dbReference type="SUPFAM" id="SSF55729">
    <property type="entry name" value="Acyl-CoA N-acyltransferases (Nat)"/>
    <property type="match status" value="1"/>
</dbReference>
<comment type="catalytic activity">
    <reaction evidence="3">
        <text>L-methionine sulfoximine + acetyl-CoA = N-acetyl-L-methionine sulfoximine + CoA + H(+)</text>
        <dbReference type="Rhea" id="RHEA:47660"/>
        <dbReference type="ChEBI" id="CHEBI:15378"/>
        <dbReference type="ChEBI" id="CHEBI:57287"/>
        <dbReference type="ChEBI" id="CHEBI:57288"/>
        <dbReference type="ChEBI" id="CHEBI:87826"/>
        <dbReference type="ChEBI" id="CHEBI:87827"/>
    </reaction>
</comment>
<dbReference type="InterPro" id="IPR000182">
    <property type="entry name" value="GNAT_dom"/>
</dbReference>
<organism evidence="6 7">
    <name type="scientific">Auraticoccus cholistanensis</name>
    <dbReference type="NCBI Taxonomy" id="2656650"/>
    <lineage>
        <taxon>Bacteria</taxon>
        <taxon>Bacillati</taxon>
        <taxon>Actinomycetota</taxon>
        <taxon>Actinomycetes</taxon>
        <taxon>Propionibacteriales</taxon>
        <taxon>Propionibacteriaceae</taxon>
        <taxon>Auraticoccus</taxon>
    </lineage>
</organism>
<protein>
    <submittedName>
        <fullName evidence="6">GNAT family N-acetyltransferase</fullName>
    </submittedName>
</protein>
<reference evidence="6 7" key="1">
    <citation type="submission" date="2019-12" db="EMBL/GenBank/DDBJ databases">
        <title>Auraticoccus cholistani sp. nov., an actinomycete isolated from soil of Cholistan desert.</title>
        <authorList>
            <person name="Cheema M.T."/>
        </authorList>
    </citation>
    <scope>NUCLEOTIDE SEQUENCE [LARGE SCALE GENOMIC DNA]</scope>
    <source>
        <strain evidence="6 7">F435</strain>
    </source>
</reference>
<dbReference type="Pfam" id="PF00583">
    <property type="entry name" value="Acetyltransf_1"/>
    <property type="match status" value="1"/>
</dbReference>
<keyword evidence="7" id="KW-1185">Reference proteome</keyword>
<evidence type="ECO:0000256" key="3">
    <source>
        <dbReference type="ARBA" id="ARBA00050603"/>
    </source>
</evidence>
<evidence type="ECO:0000313" key="7">
    <source>
        <dbReference type="Proteomes" id="UP000435304"/>
    </source>
</evidence>
<dbReference type="EMBL" id="WPCU01000010">
    <property type="protein sequence ID" value="MVA77629.1"/>
    <property type="molecule type" value="Genomic_DNA"/>
</dbReference>
<evidence type="ECO:0000256" key="2">
    <source>
        <dbReference type="ARBA" id="ARBA00023315"/>
    </source>
</evidence>
<gene>
    <name evidence="6" type="ORF">GC722_16630</name>
</gene>
<dbReference type="InterPro" id="IPR016181">
    <property type="entry name" value="Acyl_CoA_acyltransferase"/>
</dbReference>
<dbReference type="CDD" id="cd04301">
    <property type="entry name" value="NAT_SF"/>
    <property type="match status" value="1"/>
</dbReference>
<dbReference type="FunFam" id="3.40.630.30:FF:000026">
    <property type="entry name" value="Phosphinothricin acetyltransferase"/>
    <property type="match status" value="1"/>
</dbReference>